<protein>
    <submittedName>
        <fullName evidence="3">Uncharacterized protein</fullName>
    </submittedName>
</protein>
<feature type="compositionally biased region" description="Low complexity" evidence="1">
    <location>
        <begin position="45"/>
        <end position="59"/>
    </location>
</feature>
<feature type="region of interest" description="Disordered" evidence="1">
    <location>
        <begin position="1"/>
        <end position="59"/>
    </location>
</feature>
<feature type="region of interest" description="Disordered" evidence="1">
    <location>
        <begin position="243"/>
        <end position="309"/>
    </location>
</feature>
<feature type="compositionally biased region" description="Pro residues" evidence="1">
    <location>
        <begin position="117"/>
        <end position="131"/>
    </location>
</feature>
<evidence type="ECO:0000313" key="3">
    <source>
        <dbReference type="WBParaSite" id="sdigi.contig736.g9628.t1"/>
    </source>
</evidence>
<evidence type="ECO:0000256" key="1">
    <source>
        <dbReference type="SAM" id="MobiDB-lite"/>
    </source>
</evidence>
<dbReference type="Proteomes" id="UP000887581">
    <property type="component" value="Unplaced"/>
</dbReference>
<feature type="region of interest" description="Disordered" evidence="1">
    <location>
        <begin position="342"/>
        <end position="390"/>
    </location>
</feature>
<feature type="compositionally biased region" description="Pro residues" evidence="1">
    <location>
        <begin position="141"/>
        <end position="167"/>
    </location>
</feature>
<feature type="compositionally biased region" description="Basic and acidic residues" evidence="1">
    <location>
        <begin position="259"/>
        <end position="273"/>
    </location>
</feature>
<name>A0A915Q708_9BILA</name>
<accession>A0A915Q708</accession>
<feature type="compositionally biased region" description="Basic residues" evidence="1">
    <location>
        <begin position="289"/>
        <end position="298"/>
    </location>
</feature>
<proteinExistence type="predicted"/>
<feature type="compositionally biased region" description="Basic and acidic residues" evidence="1">
    <location>
        <begin position="377"/>
        <end position="387"/>
    </location>
</feature>
<evidence type="ECO:0000313" key="2">
    <source>
        <dbReference type="Proteomes" id="UP000887581"/>
    </source>
</evidence>
<organism evidence="2 3">
    <name type="scientific">Setaria digitata</name>
    <dbReference type="NCBI Taxonomy" id="48799"/>
    <lineage>
        <taxon>Eukaryota</taxon>
        <taxon>Metazoa</taxon>
        <taxon>Ecdysozoa</taxon>
        <taxon>Nematoda</taxon>
        <taxon>Chromadorea</taxon>
        <taxon>Rhabditida</taxon>
        <taxon>Spirurina</taxon>
        <taxon>Spiruromorpha</taxon>
        <taxon>Filarioidea</taxon>
        <taxon>Setariidae</taxon>
        <taxon>Setaria</taxon>
    </lineage>
</organism>
<dbReference type="AlphaFoldDB" id="A0A915Q708"/>
<keyword evidence="2" id="KW-1185">Reference proteome</keyword>
<feature type="compositionally biased region" description="Basic and acidic residues" evidence="1">
    <location>
        <begin position="356"/>
        <end position="370"/>
    </location>
</feature>
<feature type="region of interest" description="Disordered" evidence="1">
    <location>
        <begin position="117"/>
        <end position="171"/>
    </location>
</feature>
<dbReference type="WBParaSite" id="sdigi.contig736.g9628.t1">
    <property type="protein sequence ID" value="sdigi.contig736.g9628.t1"/>
    <property type="gene ID" value="sdigi.contig736.g9628"/>
</dbReference>
<feature type="compositionally biased region" description="Polar residues" evidence="1">
    <location>
        <begin position="23"/>
        <end position="44"/>
    </location>
</feature>
<feature type="compositionally biased region" description="Basic and acidic residues" evidence="1">
    <location>
        <begin position="299"/>
        <end position="308"/>
    </location>
</feature>
<sequence>MDAFAESDEMRSDSDETIDIVGTSDNDNSMTRESSQDQMYLTGTASPASAVNNSSSNSSAKYSNSVNLTIFSSLNGLNISPVYLTRPAQPSAFIVSDRNVASYQEVSTYASYPYAPPPPAPPPPPPPPPSSLSPVSALAPSPQPSSPLPLPPPPPPPVLLPPPPLPPSSVSLLSEIYRPPVSTTFDDLQYSQTSGMPLSVYPSNSRVPHPFIPSLLLPSSGANVNPSESAEPLQQAITAAQTISQGELLQKTRKRGRKRLNDKATREIKRDVGDASEGNGITVSEQPIPKKRGRKRKHSSDEVAEKANDNFQMAHIQLVNFDSNKMNSGEIKSEMNLEQKGANLEMGTIKPAKSTVEVKNEGGKKGEKKAQQKRSRNKNELKSEDASNHTSMDTKGTFLIRYSDLETLDCDQIWCVDNHHMLLKYRLSTHIEGKRRLYLKSQPERFIGWKCEEPWHFYQLTVVERDRDGSKVLVLYPDAKDLAESREKAKRQKQLAEEMKRNPGSTCNSASTSGQSLQQFAFGKMDENSMIQNDGNYMDTEDDQLQKSENLEVQMVDEAANAIERFILIPEDDYNDMSEERTVQSFTVQNSVEECMVTSDGE</sequence>
<reference evidence="3" key="1">
    <citation type="submission" date="2022-11" db="UniProtKB">
        <authorList>
            <consortium name="WormBaseParasite"/>
        </authorList>
    </citation>
    <scope>IDENTIFICATION</scope>
</reference>